<evidence type="ECO:0000256" key="4">
    <source>
        <dbReference type="ARBA" id="ARBA00022552"/>
    </source>
</evidence>
<comment type="similarity">
    <text evidence="2">Belongs to the TSR2 family.</text>
</comment>
<evidence type="ECO:0000256" key="1">
    <source>
        <dbReference type="ARBA" id="ARBA00002210"/>
    </source>
</evidence>
<dbReference type="PANTHER" id="PTHR21250">
    <property type="entry name" value="PRE-RRNA-PROCESSING PROTEIN TSR2 HOMOLOG"/>
    <property type="match status" value="1"/>
</dbReference>
<evidence type="ECO:0000313" key="6">
    <source>
        <dbReference type="EMBL" id="CAB3987764.1"/>
    </source>
</evidence>
<comment type="function">
    <text evidence="1">May be involved in 20S pre-rRNA processing.</text>
</comment>
<organism evidence="6 7">
    <name type="scientific">Paramuricea clavata</name>
    <name type="common">Red gorgonian</name>
    <name type="synonym">Violescent sea-whip</name>
    <dbReference type="NCBI Taxonomy" id="317549"/>
    <lineage>
        <taxon>Eukaryota</taxon>
        <taxon>Metazoa</taxon>
        <taxon>Cnidaria</taxon>
        <taxon>Anthozoa</taxon>
        <taxon>Octocorallia</taxon>
        <taxon>Malacalcyonacea</taxon>
        <taxon>Plexauridae</taxon>
        <taxon>Paramuricea</taxon>
    </lineage>
</organism>
<reference evidence="6" key="1">
    <citation type="submission" date="2020-04" db="EMBL/GenBank/DDBJ databases">
        <authorList>
            <person name="Alioto T."/>
            <person name="Alioto T."/>
            <person name="Gomez Garrido J."/>
        </authorList>
    </citation>
    <scope>NUCLEOTIDE SEQUENCE</scope>
    <source>
        <strain evidence="6">A484AB</strain>
    </source>
</reference>
<feature type="compositionally biased region" description="Polar residues" evidence="5">
    <location>
        <begin position="164"/>
        <end position="175"/>
    </location>
</feature>
<dbReference type="GO" id="GO:0006364">
    <property type="term" value="P:rRNA processing"/>
    <property type="evidence" value="ECO:0007669"/>
    <property type="project" value="UniProtKB-KW"/>
</dbReference>
<comment type="caution">
    <text evidence="6">The sequence shown here is derived from an EMBL/GenBank/DDBJ whole genome shotgun (WGS) entry which is preliminary data.</text>
</comment>
<dbReference type="InterPro" id="IPR019398">
    <property type="entry name" value="Pre-rRNA_process_TSR2"/>
</dbReference>
<evidence type="ECO:0000256" key="5">
    <source>
        <dbReference type="SAM" id="MobiDB-lite"/>
    </source>
</evidence>
<accession>A0A6S7G414</accession>
<name>A0A6S7G414_PARCT</name>
<keyword evidence="7" id="KW-1185">Reference proteome</keyword>
<evidence type="ECO:0000256" key="3">
    <source>
        <dbReference type="ARBA" id="ARBA00017551"/>
    </source>
</evidence>
<dbReference type="AlphaFoldDB" id="A0A6S7G414"/>
<dbReference type="EMBL" id="CACRXK020001229">
    <property type="protein sequence ID" value="CAB3987764.1"/>
    <property type="molecule type" value="Genomic_DNA"/>
</dbReference>
<protein>
    <recommendedName>
        <fullName evidence="3">Pre-rRNA-processing protein TSR2 homolog</fullName>
    </recommendedName>
</protein>
<evidence type="ECO:0000256" key="2">
    <source>
        <dbReference type="ARBA" id="ARBA00006524"/>
    </source>
</evidence>
<feature type="region of interest" description="Disordered" evidence="5">
    <location>
        <begin position="148"/>
        <end position="198"/>
    </location>
</feature>
<dbReference type="Pfam" id="PF10273">
    <property type="entry name" value="WGG"/>
    <property type="match status" value="1"/>
</dbReference>
<dbReference type="OrthoDB" id="263560at2759"/>
<proteinExistence type="inferred from homology"/>
<sequence>MAAERVEEEQIFMNSVQFVLGNWPAIRVSVEQSFGGQHSSEKERWLQEVIFNVFIENESLDPLDVEDYLAEILSNEFNVIIEDGSLTKVSEKLCNYYHLCKKGEHFKVAEEIKSVRLPQINVKCEDNNEDGMEIQENGVAEQFDDMSIKESEDSHMPETGVRYENNSSDVNGTNGSHDEKENGEDDGWKVVQRGRKKR</sequence>
<gene>
    <name evidence="6" type="ORF">PACLA_8A040912</name>
</gene>
<keyword evidence="4" id="KW-0698">rRNA processing</keyword>
<dbReference type="Proteomes" id="UP001152795">
    <property type="component" value="Unassembled WGS sequence"/>
</dbReference>
<evidence type="ECO:0000313" key="7">
    <source>
        <dbReference type="Proteomes" id="UP001152795"/>
    </source>
</evidence>